<accession>A0ABY2E8P5</accession>
<keyword evidence="3" id="KW-1185">Reference proteome</keyword>
<dbReference type="RefSeq" id="WP_133106288.1">
    <property type="nucleotide sequence ID" value="NZ_SMNA01000002.1"/>
</dbReference>
<gene>
    <name evidence="2" type="ORF">EXU48_03970</name>
</gene>
<comment type="caution">
    <text evidence="2">The sequence shown here is derived from an EMBL/GenBank/DDBJ whole genome shotgun (WGS) entry which is preliminary data.</text>
</comment>
<reference evidence="2 3" key="1">
    <citation type="submission" date="2019-03" db="EMBL/GenBank/DDBJ databases">
        <title>Genomic features of bacteria from cold environments.</title>
        <authorList>
            <person name="Shen L."/>
        </authorList>
    </citation>
    <scope>NUCLEOTIDE SEQUENCE [LARGE SCALE GENOMIC DNA]</scope>
    <source>
        <strain evidence="3">T3246-1</strain>
    </source>
</reference>
<name>A0ABY2E8P5_9MICO</name>
<protein>
    <submittedName>
        <fullName evidence="2">DUF3054 domain-containing protein</fullName>
    </submittedName>
</protein>
<dbReference type="Pfam" id="PF11255">
    <property type="entry name" value="DUF3054"/>
    <property type="match status" value="1"/>
</dbReference>
<dbReference type="EMBL" id="SMNA01000002">
    <property type="protein sequence ID" value="TDE97362.1"/>
    <property type="molecule type" value="Genomic_DNA"/>
</dbReference>
<dbReference type="InterPro" id="IPR021414">
    <property type="entry name" value="DUF3054"/>
</dbReference>
<organism evidence="2 3">
    <name type="scientific">Occultella glacieicola</name>
    <dbReference type="NCBI Taxonomy" id="2518684"/>
    <lineage>
        <taxon>Bacteria</taxon>
        <taxon>Bacillati</taxon>
        <taxon>Actinomycetota</taxon>
        <taxon>Actinomycetes</taxon>
        <taxon>Micrococcales</taxon>
        <taxon>Ruaniaceae</taxon>
        <taxon>Occultella</taxon>
    </lineage>
</organism>
<evidence type="ECO:0000313" key="2">
    <source>
        <dbReference type="EMBL" id="TDE97362.1"/>
    </source>
</evidence>
<evidence type="ECO:0000256" key="1">
    <source>
        <dbReference type="SAM" id="Phobius"/>
    </source>
</evidence>
<evidence type="ECO:0000313" key="3">
    <source>
        <dbReference type="Proteomes" id="UP000504882"/>
    </source>
</evidence>
<keyword evidence="1" id="KW-1133">Transmembrane helix</keyword>
<feature type="transmembrane region" description="Helical" evidence="1">
    <location>
        <begin position="12"/>
        <end position="30"/>
    </location>
</feature>
<feature type="transmembrane region" description="Helical" evidence="1">
    <location>
        <begin position="42"/>
        <end position="62"/>
    </location>
</feature>
<proteinExistence type="predicted"/>
<feature type="transmembrane region" description="Helical" evidence="1">
    <location>
        <begin position="95"/>
        <end position="116"/>
    </location>
</feature>
<feature type="transmembrane region" description="Helical" evidence="1">
    <location>
        <begin position="69"/>
        <end position="89"/>
    </location>
</feature>
<sequence length="141" mass="14119">MPGTRTTASSRTIVVAAVVDVVAVGAFALAGRGTHHEDGVLAGLAGTAWPFGVALAIGWLLARAWRAPLRLWPTGAAVWAMTVAGGLGLRGLTGGGLSGAFPIVTAVVLGVFLLGWRAVATLLTRRSGPTGPTGPTEEVAA</sequence>
<keyword evidence="1" id="KW-0472">Membrane</keyword>
<keyword evidence="1" id="KW-0812">Transmembrane</keyword>
<dbReference type="Proteomes" id="UP000504882">
    <property type="component" value="Unassembled WGS sequence"/>
</dbReference>